<evidence type="ECO:0000313" key="2">
    <source>
        <dbReference type="Proteomes" id="UP000292052"/>
    </source>
</evidence>
<sequence>MDKINSAPRQCSCAKNAWFYLGRVRKSTSDEVIKNYIVQKIPGSVKDLTVDKLSNNGTYDSFKIGILFDCKDNLSNEEFWPKCVLLRRFNFPNRVPDVTNKSRGGGVLAAIKRDIPCYQFNINVNKREELWIHITLNDIKIILGVVYFPPNFNLDIYIQHVNLVNNLVSDDPNSLKFELLLLWKSSVDCDNFIPFNISSMPEEYLCDNFAFNGLLQFNNIQENITDQVYFDFKMAPYD</sequence>
<dbReference type="InterPro" id="IPR036691">
    <property type="entry name" value="Endo/exonu/phosph_ase_sf"/>
</dbReference>
<gene>
    <name evidence="1" type="ORF">BDFB_013442</name>
</gene>
<comment type="caution">
    <text evidence="1">The sequence shown here is derived from an EMBL/GenBank/DDBJ whole genome shotgun (WGS) entry which is preliminary data.</text>
</comment>
<dbReference type="AlphaFoldDB" id="A0A482VB50"/>
<keyword evidence="2" id="KW-1185">Reference proteome</keyword>
<proteinExistence type="predicted"/>
<dbReference type="Proteomes" id="UP000292052">
    <property type="component" value="Unassembled WGS sequence"/>
</dbReference>
<dbReference type="EMBL" id="QDEB01118503">
    <property type="protein sequence ID" value="RZB40487.1"/>
    <property type="molecule type" value="Genomic_DNA"/>
</dbReference>
<protein>
    <submittedName>
        <fullName evidence="1">Uncharacterized protein</fullName>
    </submittedName>
</protein>
<name>A0A482VB50_ASBVE</name>
<dbReference type="SUPFAM" id="SSF56219">
    <property type="entry name" value="DNase I-like"/>
    <property type="match status" value="1"/>
</dbReference>
<accession>A0A482VB50</accession>
<dbReference type="OrthoDB" id="6781220at2759"/>
<evidence type="ECO:0000313" key="1">
    <source>
        <dbReference type="EMBL" id="RZB40487.1"/>
    </source>
</evidence>
<feature type="non-terminal residue" evidence="1">
    <location>
        <position position="238"/>
    </location>
</feature>
<reference evidence="1 2" key="1">
    <citation type="submission" date="2017-03" db="EMBL/GenBank/DDBJ databases">
        <title>Genome of the blue death feigning beetle - Asbolus verrucosus.</title>
        <authorList>
            <person name="Rider S.D."/>
        </authorList>
    </citation>
    <scope>NUCLEOTIDE SEQUENCE [LARGE SCALE GENOMIC DNA]</scope>
    <source>
        <strain evidence="1">Butters</strain>
        <tissue evidence="1">Head and leg muscle</tissue>
    </source>
</reference>
<organism evidence="1 2">
    <name type="scientific">Asbolus verrucosus</name>
    <name type="common">Desert ironclad beetle</name>
    <dbReference type="NCBI Taxonomy" id="1661398"/>
    <lineage>
        <taxon>Eukaryota</taxon>
        <taxon>Metazoa</taxon>
        <taxon>Ecdysozoa</taxon>
        <taxon>Arthropoda</taxon>
        <taxon>Hexapoda</taxon>
        <taxon>Insecta</taxon>
        <taxon>Pterygota</taxon>
        <taxon>Neoptera</taxon>
        <taxon>Endopterygota</taxon>
        <taxon>Coleoptera</taxon>
        <taxon>Polyphaga</taxon>
        <taxon>Cucujiformia</taxon>
        <taxon>Tenebrionidae</taxon>
        <taxon>Pimeliinae</taxon>
        <taxon>Asbolus</taxon>
    </lineage>
</organism>